<dbReference type="STRING" id="365044.Pnap_2969"/>
<dbReference type="InterPro" id="IPR003423">
    <property type="entry name" value="OMP_efflux"/>
</dbReference>
<feature type="region of interest" description="Disordered" evidence="4">
    <location>
        <begin position="120"/>
        <end position="146"/>
    </location>
</feature>
<comment type="subcellular location">
    <subcellularLocation>
        <location evidence="2">Cell membrane</location>
        <topology evidence="2">Lipid-anchor</topology>
    </subcellularLocation>
</comment>
<dbReference type="PROSITE" id="PS51257">
    <property type="entry name" value="PROKAR_LIPOPROTEIN"/>
    <property type="match status" value="1"/>
</dbReference>
<dbReference type="GO" id="GO:0005886">
    <property type="term" value="C:plasma membrane"/>
    <property type="evidence" value="ECO:0007669"/>
    <property type="project" value="UniProtKB-SubCell"/>
</dbReference>
<dbReference type="RefSeq" id="WP_011802342.1">
    <property type="nucleotide sequence ID" value="NC_008781.1"/>
</dbReference>
<accession>A1VRJ0</accession>
<sequence length="521" mass="54132">MPAGIEKKALQSRHAGNFPSLFTGLIASLLMAGCMTQPAYRTPEVRMPAAWHAPQPHAGSRQQLADWWARFDDPVLSRLIHTAEEGSPSLAQAAARIAGARATLASSQAGALPSVSGSAALSRARQAQGSGQGQGQPGSSTLTSRSAGLDASWEIDLFGKLRKGSEAAEARLEARVADWHDARVSLAAEVADNYVQFLGCRMLAEAYQAEAASQASTLRITQTAITAGLTARADGDLAAASAANANVTAIAQGIECGVLLKALVALTGESEPALGLVLDTQPPALRDPEGISVASVPGNLLRQRPDLAASERALAAAYADIGQADADRYPSLSLGGSISLSASSLASSATSWSFGPSLSVPVFDGGKRKAAVASAEASYQEALASYQNAVRSAVKEVEQALLRLDGAARRYQDAERAAQGYRRYFEAVEKNWRAGNVSLLDLEEARRSAITAESTLSTLKRDRLRYWIALYKALGGGWSTQAQSAAPASAPGAKPPASGHNIGPLSDTLASAASSNQGFAP</sequence>
<dbReference type="Proteomes" id="UP000000644">
    <property type="component" value="Chromosome"/>
</dbReference>
<dbReference type="EMBL" id="CP000529">
    <property type="protein sequence ID" value="ABM38268.1"/>
    <property type="molecule type" value="Genomic_DNA"/>
</dbReference>
<name>A1VRJ0_POLNA</name>
<keyword evidence="6" id="KW-1185">Reference proteome</keyword>
<dbReference type="SUPFAM" id="SSF56954">
    <property type="entry name" value="Outer membrane efflux proteins (OEP)"/>
    <property type="match status" value="1"/>
</dbReference>
<evidence type="ECO:0000256" key="4">
    <source>
        <dbReference type="SAM" id="MobiDB-lite"/>
    </source>
</evidence>
<feature type="coiled-coil region" evidence="3">
    <location>
        <begin position="383"/>
        <end position="417"/>
    </location>
</feature>
<evidence type="ECO:0000256" key="1">
    <source>
        <dbReference type="ARBA" id="ARBA00007613"/>
    </source>
</evidence>
<dbReference type="eggNOG" id="COG1538">
    <property type="taxonomic scope" value="Bacteria"/>
</dbReference>
<comment type="similarity">
    <text evidence="1 2">Belongs to the outer membrane factor (OMF) (TC 1.B.17) family.</text>
</comment>
<dbReference type="Gene3D" id="2.20.200.10">
    <property type="entry name" value="Outer membrane efflux proteins (OEP)"/>
    <property type="match status" value="1"/>
</dbReference>
<keyword evidence="2" id="KW-0812">Transmembrane</keyword>
<keyword evidence="2 5" id="KW-0449">Lipoprotein</keyword>
<feature type="region of interest" description="Disordered" evidence="4">
    <location>
        <begin position="482"/>
        <end position="521"/>
    </location>
</feature>
<dbReference type="PANTHER" id="PTHR30203:SF32">
    <property type="entry name" value="CATION EFFLUX SYSTEM PROTEIN CUSC"/>
    <property type="match status" value="1"/>
</dbReference>
<dbReference type="GO" id="GO:0015562">
    <property type="term" value="F:efflux transmembrane transporter activity"/>
    <property type="evidence" value="ECO:0007669"/>
    <property type="project" value="InterPro"/>
</dbReference>
<evidence type="ECO:0000313" key="5">
    <source>
        <dbReference type="EMBL" id="ABM38268.1"/>
    </source>
</evidence>
<keyword evidence="2" id="KW-1134">Transmembrane beta strand</keyword>
<organism evidence="5 6">
    <name type="scientific">Polaromonas naphthalenivorans (strain CJ2)</name>
    <dbReference type="NCBI Taxonomy" id="365044"/>
    <lineage>
        <taxon>Bacteria</taxon>
        <taxon>Pseudomonadati</taxon>
        <taxon>Pseudomonadota</taxon>
        <taxon>Betaproteobacteria</taxon>
        <taxon>Burkholderiales</taxon>
        <taxon>Comamonadaceae</taxon>
        <taxon>Polaromonas</taxon>
    </lineage>
</organism>
<dbReference type="KEGG" id="pna:Pnap_2969"/>
<dbReference type="AlphaFoldDB" id="A1VRJ0"/>
<evidence type="ECO:0000256" key="2">
    <source>
        <dbReference type="RuleBase" id="RU362097"/>
    </source>
</evidence>
<feature type="compositionally biased region" description="Low complexity" evidence="4">
    <location>
        <begin position="482"/>
        <end position="499"/>
    </location>
</feature>
<gene>
    <name evidence="5" type="ordered locus">Pnap_2969</name>
</gene>
<keyword evidence="3" id="KW-0175">Coiled coil</keyword>
<protein>
    <submittedName>
        <fullName evidence="5">RND efflux system, outer membrane lipoprotein, NodT family</fullName>
    </submittedName>
</protein>
<evidence type="ECO:0000256" key="3">
    <source>
        <dbReference type="SAM" id="Coils"/>
    </source>
</evidence>
<reference evidence="6" key="1">
    <citation type="journal article" date="2009" name="Environ. Microbiol.">
        <title>The genome of Polaromonas naphthalenivorans strain CJ2, isolated from coal tar-contaminated sediment, reveals physiological and metabolic versatility and evolution through extensive horizontal gene transfer.</title>
        <authorList>
            <person name="Yagi J.M."/>
            <person name="Sims D."/>
            <person name="Brettin T."/>
            <person name="Bruce D."/>
            <person name="Madsen E.L."/>
        </authorList>
    </citation>
    <scope>NUCLEOTIDE SEQUENCE [LARGE SCALE GENOMIC DNA]</scope>
    <source>
        <strain evidence="6">CJ2</strain>
    </source>
</reference>
<dbReference type="HOGENOM" id="CLU_012817_13_0_4"/>
<feature type="compositionally biased region" description="Polar residues" evidence="4">
    <location>
        <begin position="508"/>
        <end position="521"/>
    </location>
</feature>
<keyword evidence="2" id="KW-0564">Palmitate</keyword>
<proteinExistence type="inferred from homology"/>
<dbReference type="PANTHER" id="PTHR30203">
    <property type="entry name" value="OUTER MEMBRANE CATION EFFLUX PROTEIN"/>
    <property type="match status" value="1"/>
</dbReference>
<keyword evidence="2" id="KW-0472">Membrane</keyword>
<evidence type="ECO:0000313" key="6">
    <source>
        <dbReference type="Proteomes" id="UP000000644"/>
    </source>
</evidence>
<dbReference type="Pfam" id="PF02321">
    <property type="entry name" value="OEP"/>
    <property type="match status" value="2"/>
</dbReference>
<dbReference type="InterPro" id="IPR010131">
    <property type="entry name" value="MdtP/NodT-like"/>
</dbReference>
<dbReference type="NCBIfam" id="TIGR01845">
    <property type="entry name" value="outer_NodT"/>
    <property type="match status" value="1"/>
</dbReference>
<dbReference type="Gene3D" id="1.20.1600.10">
    <property type="entry name" value="Outer membrane efflux proteins (OEP)"/>
    <property type="match status" value="1"/>
</dbReference>